<evidence type="ECO:0000313" key="3">
    <source>
        <dbReference type="EMBL" id="CAB4217781.1"/>
    </source>
</evidence>
<sequence>MNKEQFMDLLAKALPVPFDYEKVVVVEENCGTCFVELQDGTVFTLQFQESEKEED</sequence>
<dbReference type="EMBL" id="LR797197">
    <property type="protein sequence ID" value="CAB4193127.1"/>
    <property type="molecule type" value="Genomic_DNA"/>
</dbReference>
<gene>
    <name evidence="1" type="ORF">UFOVP1127_47</name>
    <name evidence="2" type="ORF">UFOVP1242_27</name>
    <name evidence="3" type="ORF">UFOVP1492_87</name>
    <name evidence="4" type="ORF">UFOVP1580_116</name>
</gene>
<proteinExistence type="predicted"/>
<accession>A0A6J5ST77</accession>
<dbReference type="EMBL" id="LR798430">
    <property type="protein sequence ID" value="CAB5231604.1"/>
    <property type="molecule type" value="Genomic_DNA"/>
</dbReference>
<dbReference type="EMBL" id="LR797450">
    <property type="protein sequence ID" value="CAB4217781.1"/>
    <property type="molecule type" value="Genomic_DNA"/>
</dbReference>
<dbReference type="EMBL" id="LR797075">
    <property type="protein sequence ID" value="CAB4185295.1"/>
    <property type="molecule type" value="Genomic_DNA"/>
</dbReference>
<protein>
    <submittedName>
        <fullName evidence="3">Uncharacterized protein</fullName>
    </submittedName>
</protein>
<evidence type="ECO:0000313" key="4">
    <source>
        <dbReference type="EMBL" id="CAB5231604.1"/>
    </source>
</evidence>
<evidence type="ECO:0000313" key="1">
    <source>
        <dbReference type="EMBL" id="CAB4185295.1"/>
    </source>
</evidence>
<name>A0A6J5ST77_9CAUD</name>
<reference evidence="3" key="1">
    <citation type="submission" date="2020-05" db="EMBL/GenBank/DDBJ databases">
        <authorList>
            <person name="Chiriac C."/>
            <person name="Salcher M."/>
            <person name="Ghai R."/>
            <person name="Kavagutti S V."/>
        </authorList>
    </citation>
    <scope>NUCLEOTIDE SEQUENCE</scope>
</reference>
<evidence type="ECO:0000313" key="2">
    <source>
        <dbReference type="EMBL" id="CAB4193127.1"/>
    </source>
</evidence>
<organism evidence="3">
    <name type="scientific">uncultured Caudovirales phage</name>
    <dbReference type="NCBI Taxonomy" id="2100421"/>
    <lineage>
        <taxon>Viruses</taxon>
        <taxon>Duplodnaviria</taxon>
        <taxon>Heunggongvirae</taxon>
        <taxon>Uroviricota</taxon>
        <taxon>Caudoviricetes</taxon>
        <taxon>Peduoviridae</taxon>
        <taxon>Maltschvirus</taxon>
        <taxon>Maltschvirus maltsch</taxon>
    </lineage>
</organism>